<comment type="caution">
    <text evidence="1">The sequence shown here is derived from an EMBL/GenBank/DDBJ whole genome shotgun (WGS) entry which is preliminary data.</text>
</comment>
<gene>
    <name evidence="1" type="ORF">C8N40_106100</name>
</gene>
<dbReference type="EMBL" id="QBKI01000006">
    <property type="protein sequence ID" value="PTX18301.1"/>
    <property type="molecule type" value="Genomic_DNA"/>
</dbReference>
<proteinExistence type="predicted"/>
<accession>A0A2T5YG94</accession>
<dbReference type="Proteomes" id="UP000244225">
    <property type="component" value="Unassembled WGS sequence"/>
</dbReference>
<dbReference type="AlphaFoldDB" id="A0A2T5YG94"/>
<evidence type="ECO:0000313" key="1">
    <source>
        <dbReference type="EMBL" id="PTX18301.1"/>
    </source>
</evidence>
<dbReference type="OrthoDB" id="853472at2"/>
<protein>
    <submittedName>
        <fullName evidence="1">Uncharacterized protein</fullName>
    </submittedName>
</protein>
<name>A0A2T5YG94_9BACT</name>
<keyword evidence="2" id="KW-1185">Reference proteome</keyword>
<reference evidence="1 2" key="1">
    <citation type="submission" date="2018-04" db="EMBL/GenBank/DDBJ databases">
        <title>Genomic Encyclopedia of Archaeal and Bacterial Type Strains, Phase II (KMG-II): from individual species to whole genera.</title>
        <authorList>
            <person name="Goeker M."/>
        </authorList>
    </citation>
    <scope>NUCLEOTIDE SEQUENCE [LARGE SCALE GENOMIC DNA]</scope>
    <source>
        <strain evidence="1 2">DSM 100162</strain>
    </source>
</reference>
<dbReference type="RefSeq" id="WP_108212174.1">
    <property type="nucleotide sequence ID" value="NZ_QBKI01000006.1"/>
</dbReference>
<organism evidence="1 2">
    <name type="scientific">Pontibacter mucosus</name>
    <dbReference type="NCBI Taxonomy" id="1649266"/>
    <lineage>
        <taxon>Bacteria</taxon>
        <taxon>Pseudomonadati</taxon>
        <taxon>Bacteroidota</taxon>
        <taxon>Cytophagia</taxon>
        <taxon>Cytophagales</taxon>
        <taxon>Hymenobacteraceae</taxon>
        <taxon>Pontibacter</taxon>
    </lineage>
</organism>
<evidence type="ECO:0000313" key="2">
    <source>
        <dbReference type="Proteomes" id="UP000244225"/>
    </source>
</evidence>
<sequence>MTQVPQYTSIASAAFNEYLDNHIELDELIARLREIELQVMHDDEAEEETGKVLWFCFFSGDPFQTTIRDIENDLSDPSHPSSRILLQGIALGLEAGELEVHYSWPGFPET</sequence>